<dbReference type="Proteomes" id="UP000198742">
    <property type="component" value="Unassembled WGS sequence"/>
</dbReference>
<gene>
    <name evidence="1" type="ORF">SAMN04489844_3668</name>
</gene>
<organism evidence="1 2">
    <name type="scientific">Nocardioides exalbidus</name>
    <dbReference type="NCBI Taxonomy" id="402596"/>
    <lineage>
        <taxon>Bacteria</taxon>
        <taxon>Bacillati</taxon>
        <taxon>Actinomycetota</taxon>
        <taxon>Actinomycetes</taxon>
        <taxon>Propionibacteriales</taxon>
        <taxon>Nocardioidaceae</taxon>
        <taxon>Nocardioides</taxon>
    </lineage>
</organism>
<dbReference type="EMBL" id="FNRT01000002">
    <property type="protein sequence ID" value="SED09749.1"/>
    <property type="molecule type" value="Genomic_DNA"/>
</dbReference>
<reference evidence="2" key="1">
    <citation type="submission" date="2016-10" db="EMBL/GenBank/DDBJ databases">
        <authorList>
            <person name="Varghese N."/>
            <person name="Submissions S."/>
        </authorList>
    </citation>
    <scope>NUCLEOTIDE SEQUENCE [LARGE SCALE GENOMIC DNA]</scope>
    <source>
        <strain evidence="2">DSM 22017</strain>
    </source>
</reference>
<dbReference type="RefSeq" id="WP_090970886.1">
    <property type="nucleotide sequence ID" value="NZ_FNRT01000002.1"/>
</dbReference>
<evidence type="ECO:0000313" key="2">
    <source>
        <dbReference type="Proteomes" id="UP000198742"/>
    </source>
</evidence>
<evidence type="ECO:0000313" key="1">
    <source>
        <dbReference type="EMBL" id="SED09749.1"/>
    </source>
</evidence>
<dbReference type="AlphaFoldDB" id="A0A1H4XVT3"/>
<dbReference type="STRING" id="402596.SAMN04489844_3668"/>
<protein>
    <submittedName>
        <fullName evidence="1">Transcriptional regulator, AbiEi antitoxin, Type IV TA system</fullName>
    </submittedName>
</protein>
<sequence length="318" mass="36071">MQRPPQPDLTNVVRLRREYIADGYTDYQLNRLVAGGVLHRVRRGAYVDKVLWDRLSASDRHRVLCRAVLRTAHPLTVLTHVSCTVERGAPVWEIGLDEVHTTRTDGKGARREAGVVHHVGELSEKEVEVVNGVRVSPAPRAAVEVISTSTAEAALVVINGLLHAGEMSHDELVASVKAMKHWPHTLSAHLVVALADHRLESVAETRTYVMCRQQKLPRPEVQVPILDESGWEFARVDFAWPERGVFLEFDGRIKYEKFRREGETLEQFLMREKKREEKICQLTGWVCLRIGWADLEKPVVTARRIGRVLEGRQWPTGA</sequence>
<name>A0A1H4XVT3_9ACTN</name>
<proteinExistence type="predicted"/>
<keyword evidence="2" id="KW-1185">Reference proteome</keyword>
<dbReference type="OrthoDB" id="5143202at2"/>
<accession>A0A1H4XVT3</accession>